<dbReference type="OMA" id="IDKNCIF"/>
<keyword evidence="1" id="KW-1133">Transmembrane helix</keyword>
<name>A0A803MWJ5_CHEQI</name>
<dbReference type="PANTHER" id="PTHR34947:SF2">
    <property type="entry name" value="TRANSMEMBRANE PROTEIN"/>
    <property type="match status" value="1"/>
</dbReference>
<dbReference type="PANTHER" id="PTHR34947">
    <property type="entry name" value="TRANSMEMBRANE PROTEIN"/>
    <property type="match status" value="1"/>
</dbReference>
<evidence type="ECO:0000313" key="2">
    <source>
        <dbReference type="EnsemblPlants" id="AUR62036435-RA:cds"/>
    </source>
</evidence>
<dbReference type="AlphaFoldDB" id="A0A803MWJ5"/>
<reference evidence="2" key="2">
    <citation type="submission" date="2021-03" db="UniProtKB">
        <authorList>
            <consortium name="EnsemblPlants"/>
        </authorList>
    </citation>
    <scope>IDENTIFICATION</scope>
</reference>
<protein>
    <submittedName>
        <fullName evidence="2">Uncharacterized protein</fullName>
    </submittedName>
</protein>
<dbReference type="EnsemblPlants" id="AUR62036435-RA">
    <property type="protein sequence ID" value="AUR62036435-RA:cds"/>
    <property type="gene ID" value="AUR62036435"/>
</dbReference>
<accession>A0A803MWJ5</accession>
<proteinExistence type="predicted"/>
<feature type="transmembrane region" description="Helical" evidence="1">
    <location>
        <begin position="60"/>
        <end position="77"/>
    </location>
</feature>
<feature type="transmembrane region" description="Helical" evidence="1">
    <location>
        <begin position="12"/>
        <end position="30"/>
    </location>
</feature>
<evidence type="ECO:0000313" key="3">
    <source>
        <dbReference type="Proteomes" id="UP000596660"/>
    </source>
</evidence>
<evidence type="ECO:0000256" key="1">
    <source>
        <dbReference type="SAM" id="Phobius"/>
    </source>
</evidence>
<dbReference type="Gramene" id="AUR62036435-RA">
    <property type="protein sequence ID" value="AUR62036435-RA:cds"/>
    <property type="gene ID" value="AUR62036435"/>
</dbReference>
<dbReference type="Proteomes" id="UP000596660">
    <property type="component" value="Unplaced"/>
</dbReference>
<organism evidence="2 3">
    <name type="scientific">Chenopodium quinoa</name>
    <name type="common">Quinoa</name>
    <dbReference type="NCBI Taxonomy" id="63459"/>
    <lineage>
        <taxon>Eukaryota</taxon>
        <taxon>Viridiplantae</taxon>
        <taxon>Streptophyta</taxon>
        <taxon>Embryophyta</taxon>
        <taxon>Tracheophyta</taxon>
        <taxon>Spermatophyta</taxon>
        <taxon>Magnoliopsida</taxon>
        <taxon>eudicotyledons</taxon>
        <taxon>Gunneridae</taxon>
        <taxon>Pentapetalae</taxon>
        <taxon>Caryophyllales</taxon>
        <taxon>Chenopodiaceae</taxon>
        <taxon>Chenopodioideae</taxon>
        <taxon>Atripliceae</taxon>
        <taxon>Chenopodium</taxon>
    </lineage>
</organism>
<keyword evidence="1" id="KW-0472">Membrane</keyword>
<keyword evidence="1" id="KW-0812">Transmembrane</keyword>
<sequence length="181" mass="20779">MHHSPLHHQFLKMLIPFSMTFSVFAFLFLHPSRPPFFHSLISHLYTFSSQLFSLAADKNYIFLLCNGILVFIAKYSSGTVDTCSPPLPETSPDNDLYYKAYSQTMQSSIENSLLVEDAATNENENENGSEGNEIMPKEDVEEKRVVYQITDGTIWEEVEEEKYEDVIINVNKENKTEYSDS</sequence>
<reference evidence="2" key="1">
    <citation type="journal article" date="2017" name="Nature">
        <title>The genome of Chenopodium quinoa.</title>
        <authorList>
            <person name="Jarvis D.E."/>
            <person name="Ho Y.S."/>
            <person name="Lightfoot D.J."/>
            <person name="Schmoeckel S.M."/>
            <person name="Li B."/>
            <person name="Borm T.J.A."/>
            <person name="Ohyanagi H."/>
            <person name="Mineta K."/>
            <person name="Michell C.T."/>
            <person name="Saber N."/>
            <person name="Kharbatia N.M."/>
            <person name="Rupper R.R."/>
            <person name="Sharp A.R."/>
            <person name="Dally N."/>
            <person name="Boughton B.A."/>
            <person name="Woo Y.H."/>
            <person name="Gao G."/>
            <person name="Schijlen E.G.W.M."/>
            <person name="Guo X."/>
            <person name="Momin A.A."/>
            <person name="Negrao S."/>
            <person name="Al-Babili S."/>
            <person name="Gehring C."/>
            <person name="Roessner U."/>
            <person name="Jung C."/>
            <person name="Murphy K."/>
            <person name="Arold S.T."/>
            <person name="Gojobori T."/>
            <person name="van der Linden C.G."/>
            <person name="van Loo E.N."/>
            <person name="Jellen E.N."/>
            <person name="Maughan P.J."/>
            <person name="Tester M."/>
        </authorList>
    </citation>
    <scope>NUCLEOTIDE SEQUENCE [LARGE SCALE GENOMIC DNA]</scope>
    <source>
        <strain evidence="2">cv. PI 614886</strain>
    </source>
</reference>
<keyword evidence="3" id="KW-1185">Reference proteome</keyword>